<evidence type="ECO:0000256" key="2">
    <source>
        <dbReference type="ARBA" id="ARBA00022692"/>
    </source>
</evidence>
<evidence type="ECO:0000256" key="1">
    <source>
        <dbReference type="ARBA" id="ARBA00004370"/>
    </source>
</evidence>
<dbReference type="GeneID" id="111592077"/>
<accession>A0A6J1L2M3</accession>
<evidence type="ECO:0000256" key="4">
    <source>
        <dbReference type="ARBA" id="ARBA00023136"/>
    </source>
</evidence>
<dbReference type="PANTHER" id="PTHR12911:SF8">
    <property type="entry name" value="KLAROID PROTEIN-RELATED"/>
    <property type="match status" value="1"/>
</dbReference>
<protein>
    <submittedName>
        <fullName evidence="8">SUN domain-containing protein 2</fullName>
    </submittedName>
</protein>
<organism evidence="7 8">
    <name type="scientific">Drosophila hydei</name>
    <name type="common">Fruit fly</name>
    <dbReference type="NCBI Taxonomy" id="7224"/>
    <lineage>
        <taxon>Eukaryota</taxon>
        <taxon>Metazoa</taxon>
        <taxon>Ecdysozoa</taxon>
        <taxon>Arthropoda</taxon>
        <taxon>Hexapoda</taxon>
        <taxon>Insecta</taxon>
        <taxon>Pterygota</taxon>
        <taxon>Neoptera</taxon>
        <taxon>Endopterygota</taxon>
        <taxon>Diptera</taxon>
        <taxon>Brachycera</taxon>
        <taxon>Muscomorpha</taxon>
        <taxon>Ephydroidea</taxon>
        <taxon>Drosophilidae</taxon>
        <taxon>Drosophila</taxon>
    </lineage>
</organism>
<dbReference type="KEGG" id="dhe:111592077"/>
<feature type="domain" description="SUN" evidence="6">
    <location>
        <begin position="136"/>
        <end position="307"/>
    </location>
</feature>
<evidence type="ECO:0000259" key="6">
    <source>
        <dbReference type="PROSITE" id="PS51469"/>
    </source>
</evidence>
<feature type="transmembrane region" description="Helical" evidence="5">
    <location>
        <begin position="12"/>
        <end position="32"/>
    </location>
</feature>
<dbReference type="Pfam" id="PF07738">
    <property type="entry name" value="Sad1_UNC"/>
    <property type="match status" value="1"/>
</dbReference>
<dbReference type="InterPro" id="IPR045119">
    <property type="entry name" value="SUN1-5"/>
</dbReference>
<proteinExistence type="predicted"/>
<evidence type="ECO:0000313" key="8">
    <source>
        <dbReference type="RefSeq" id="XP_023159865.2"/>
    </source>
</evidence>
<evidence type="ECO:0000313" key="7">
    <source>
        <dbReference type="Proteomes" id="UP000504633"/>
    </source>
</evidence>
<dbReference type="AlphaFoldDB" id="A0A6J1L2M3"/>
<name>A0A6J1L2M3_DROHY</name>
<reference evidence="8" key="1">
    <citation type="submission" date="2025-08" db="UniProtKB">
        <authorList>
            <consortium name="RefSeq"/>
        </authorList>
    </citation>
    <scope>IDENTIFICATION</scope>
    <source>
        <strain evidence="8">15085-1641.00</strain>
        <tissue evidence="8">Whole body</tissue>
    </source>
</reference>
<dbReference type="Gene3D" id="2.60.120.260">
    <property type="entry name" value="Galactose-binding domain-like"/>
    <property type="match status" value="1"/>
</dbReference>
<dbReference type="Proteomes" id="UP000504633">
    <property type="component" value="Unplaced"/>
</dbReference>
<dbReference type="InterPro" id="IPR012919">
    <property type="entry name" value="SUN_dom"/>
</dbReference>
<sequence length="311" mass="34919">MDAGRRTCNKRVCCTYMFTFSLLVLFFYHLMWNNRKSIIGLTRLQEDVNCISQALKVDCTANTYEYLPSVTSGCSQNQNSKASISCDSSELNDCVDTLVKRKIGPLMDDVYNIKKKFEQSICRDSQTNAPHTNKQSLAVSPPRINYASEELGARIISAIAEPIANSNLVKSLLGLDFSTNPPINMLRPSLMPGSCFGFRGYKATISLQLAKTIHVQEISLTHVPKEMTPSECVNNAPKDFEVYGVSTKTHKKELLGKWKYKNEPTARTENYIVGKHCPFRILVFSFKTNHGGNSTCIYRVEVFGKAIDTIR</sequence>
<keyword evidence="3 5" id="KW-1133">Transmembrane helix</keyword>
<dbReference type="OMA" id="RNNLGIM"/>
<dbReference type="CTD" id="6676"/>
<gene>
    <name evidence="8" type="primary">LOC111592077</name>
</gene>
<dbReference type="GO" id="GO:0043495">
    <property type="term" value="F:protein-membrane adaptor activity"/>
    <property type="evidence" value="ECO:0007669"/>
    <property type="project" value="TreeGrafter"/>
</dbReference>
<dbReference type="PANTHER" id="PTHR12911">
    <property type="entry name" value="SAD1/UNC-84-LIKE PROTEIN-RELATED"/>
    <property type="match status" value="1"/>
</dbReference>
<keyword evidence="4 5" id="KW-0472">Membrane</keyword>
<dbReference type="GO" id="GO:0034993">
    <property type="term" value="C:meiotic nuclear membrane microtubule tethering complex"/>
    <property type="evidence" value="ECO:0007669"/>
    <property type="project" value="TreeGrafter"/>
</dbReference>
<dbReference type="RefSeq" id="XP_023159865.2">
    <property type="nucleotide sequence ID" value="XM_023304097.2"/>
</dbReference>
<dbReference type="OrthoDB" id="342281at2759"/>
<dbReference type="PROSITE" id="PS51469">
    <property type="entry name" value="SUN"/>
    <property type="match status" value="1"/>
</dbReference>
<evidence type="ECO:0000256" key="3">
    <source>
        <dbReference type="ARBA" id="ARBA00022989"/>
    </source>
</evidence>
<comment type="subcellular location">
    <subcellularLocation>
        <location evidence="1">Membrane</location>
    </subcellularLocation>
</comment>
<evidence type="ECO:0000256" key="5">
    <source>
        <dbReference type="SAM" id="Phobius"/>
    </source>
</evidence>
<keyword evidence="2 5" id="KW-0812">Transmembrane</keyword>
<keyword evidence="7" id="KW-1185">Reference proteome</keyword>